<dbReference type="RefSeq" id="WP_267143281.1">
    <property type="nucleotide sequence ID" value="NZ_JAODIL010000076.1"/>
</dbReference>
<sequence>MNSLVALADTNPPESVIQHFFEQNPHAICGSDFVHANSLISKFCLGSDYETDFAYVNPQSGPTFLYLVEIERPDKPIFNKNDSFTQEFNHAFQQIEDWFVWCSNNCTNLRNTLTPLKRGYNLPPFFVIRGILIYGRASEINNTRRKERWTQKVSSSHYINIRTYDGWAREMDRFLPGDGEDSPFGYVETVRYSQREFKKLTKPS</sequence>
<dbReference type="EMBL" id="JAODIM010000038">
    <property type="protein sequence ID" value="MCU5777298.1"/>
    <property type="molecule type" value="Genomic_DNA"/>
</dbReference>
<accession>A0A9J6PIV8</accession>
<comment type="caution">
    <text evidence="2">The sequence shown here is derived from an EMBL/GenBank/DDBJ whole genome shotgun (WGS) entry which is preliminary data.</text>
</comment>
<dbReference type="Proteomes" id="UP001064262">
    <property type="component" value="Unassembled WGS sequence"/>
</dbReference>
<evidence type="ECO:0000313" key="2">
    <source>
        <dbReference type="EMBL" id="MCU5777298.1"/>
    </source>
</evidence>
<organism evidence="2 3">
    <name type="scientific">Winslowiella arboricola</name>
    <dbReference type="NCBI Taxonomy" id="2978220"/>
    <lineage>
        <taxon>Bacteria</taxon>
        <taxon>Pseudomonadati</taxon>
        <taxon>Pseudomonadota</taxon>
        <taxon>Gammaproteobacteria</taxon>
        <taxon>Enterobacterales</taxon>
        <taxon>Erwiniaceae</taxon>
        <taxon>Winslowiella</taxon>
    </lineage>
</organism>
<evidence type="ECO:0000259" key="1">
    <source>
        <dbReference type="Pfam" id="PF14082"/>
    </source>
</evidence>
<dbReference type="Pfam" id="PF14082">
    <property type="entry name" value="SduA_C"/>
    <property type="match status" value="1"/>
</dbReference>
<feature type="domain" description="Shedu protein SduA C-terminal" evidence="1">
    <location>
        <begin position="13"/>
        <end position="165"/>
    </location>
</feature>
<evidence type="ECO:0000313" key="3">
    <source>
        <dbReference type="Proteomes" id="UP001064262"/>
    </source>
</evidence>
<dbReference type="AlphaFoldDB" id="A0A9J6PIV8"/>
<dbReference type="InterPro" id="IPR025359">
    <property type="entry name" value="SduA_C"/>
</dbReference>
<gene>
    <name evidence="2" type="ORF">N5923_07325</name>
</gene>
<name>A0A9J6PIV8_9GAMM</name>
<proteinExistence type="predicted"/>
<protein>
    <submittedName>
        <fullName evidence="2">DUF4263 domain-containing protein</fullName>
    </submittedName>
</protein>
<reference evidence="2" key="1">
    <citation type="submission" date="2022-09" db="EMBL/GenBank/DDBJ databases">
        <title>Winslowiella arboricola sp. nov., isolated from bleeding cankers on broadleaf hosts.</title>
        <authorList>
            <person name="Brady C."/>
            <person name="Kaur S."/>
            <person name="Crampton B."/>
            <person name="Maddock D."/>
            <person name="Arnold D."/>
            <person name="Denman S."/>
        </authorList>
    </citation>
    <scope>NUCLEOTIDE SEQUENCE</scope>
    <source>
        <strain evidence="2">BAC 15a-03b</strain>
    </source>
</reference>
<keyword evidence="3" id="KW-1185">Reference proteome</keyword>